<dbReference type="AlphaFoldDB" id="A0A814STL8"/>
<keyword evidence="5 8" id="KW-0406">Ion transport</keyword>
<dbReference type="SUPFAM" id="SSF81324">
    <property type="entry name" value="Voltage-gated potassium channels"/>
    <property type="match status" value="2"/>
</dbReference>
<proteinExistence type="inferred from homology"/>
<dbReference type="GO" id="GO:0022841">
    <property type="term" value="F:potassium ion leak channel activity"/>
    <property type="evidence" value="ECO:0007669"/>
    <property type="project" value="TreeGrafter"/>
</dbReference>
<feature type="compositionally biased region" description="Polar residues" evidence="9">
    <location>
        <begin position="500"/>
        <end position="514"/>
    </location>
</feature>
<evidence type="ECO:0000256" key="3">
    <source>
        <dbReference type="ARBA" id="ARBA00022692"/>
    </source>
</evidence>
<evidence type="ECO:0000256" key="5">
    <source>
        <dbReference type="ARBA" id="ARBA00023065"/>
    </source>
</evidence>
<feature type="domain" description="Potassium channel" evidence="11">
    <location>
        <begin position="152"/>
        <end position="211"/>
    </location>
</feature>
<dbReference type="EMBL" id="CAJNOL010000644">
    <property type="protein sequence ID" value="CAF1150262.1"/>
    <property type="molecule type" value="Genomic_DNA"/>
</dbReference>
<evidence type="ECO:0000313" key="13">
    <source>
        <dbReference type="EMBL" id="CAF1150262.1"/>
    </source>
</evidence>
<evidence type="ECO:0000313" key="12">
    <source>
        <dbReference type="EMBL" id="CAF0823018.1"/>
    </source>
</evidence>
<feature type="transmembrane region" description="Helical" evidence="10">
    <location>
        <begin position="310"/>
        <end position="330"/>
    </location>
</feature>
<dbReference type="GO" id="GO:0015271">
    <property type="term" value="F:outward rectifier potassium channel activity"/>
    <property type="evidence" value="ECO:0007669"/>
    <property type="project" value="TreeGrafter"/>
</dbReference>
<comment type="subcellular location">
    <subcellularLocation>
        <location evidence="1">Membrane</location>
        <topology evidence="1">Multi-pass membrane protein</topology>
    </subcellularLocation>
</comment>
<gene>
    <name evidence="13" type="ORF">JXQ802_LOCUS21690</name>
    <name evidence="12" type="ORF">PYM288_LOCUS5686</name>
</gene>
<evidence type="ECO:0000313" key="14">
    <source>
        <dbReference type="Proteomes" id="UP000663870"/>
    </source>
</evidence>
<evidence type="ECO:0000256" key="2">
    <source>
        <dbReference type="ARBA" id="ARBA00022448"/>
    </source>
</evidence>
<dbReference type="GO" id="GO:0030322">
    <property type="term" value="P:stabilization of membrane potential"/>
    <property type="evidence" value="ECO:0007669"/>
    <property type="project" value="TreeGrafter"/>
</dbReference>
<dbReference type="InterPro" id="IPR003280">
    <property type="entry name" value="2pore_dom_K_chnl"/>
</dbReference>
<evidence type="ECO:0000259" key="11">
    <source>
        <dbReference type="Pfam" id="PF07885"/>
    </source>
</evidence>
<feature type="region of interest" description="Disordered" evidence="9">
    <location>
        <begin position="565"/>
        <end position="625"/>
    </location>
</feature>
<feature type="transmembrane region" description="Helical" evidence="10">
    <location>
        <begin position="248"/>
        <end position="268"/>
    </location>
</feature>
<protein>
    <recommendedName>
        <fullName evidence="11">Potassium channel domain-containing protein</fullName>
    </recommendedName>
</protein>
<comment type="similarity">
    <text evidence="8">Belongs to the two pore domain potassium channel (TC 1.A.1.8) family.</text>
</comment>
<feature type="compositionally biased region" description="Polar residues" evidence="9">
    <location>
        <begin position="594"/>
        <end position="612"/>
    </location>
</feature>
<feature type="region of interest" description="Disordered" evidence="9">
    <location>
        <begin position="491"/>
        <end position="518"/>
    </location>
</feature>
<dbReference type="Gene3D" id="1.10.287.70">
    <property type="match status" value="1"/>
</dbReference>
<organism evidence="13 14">
    <name type="scientific">Rotaria sordida</name>
    <dbReference type="NCBI Taxonomy" id="392033"/>
    <lineage>
        <taxon>Eukaryota</taxon>
        <taxon>Metazoa</taxon>
        <taxon>Spiralia</taxon>
        <taxon>Gnathifera</taxon>
        <taxon>Rotifera</taxon>
        <taxon>Eurotatoria</taxon>
        <taxon>Bdelloidea</taxon>
        <taxon>Philodinida</taxon>
        <taxon>Philodinidae</taxon>
        <taxon>Rotaria</taxon>
    </lineage>
</organism>
<accession>A0A814STL8</accession>
<keyword evidence="6 10" id="KW-0472">Membrane</keyword>
<keyword evidence="14" id="KW-1185">Reference proteome</keyword>
<keyword evidence="4 10" id="KW-1133">Transmembrane helix</keyword>
<dbReference type="EMBL" id="CAJNOH010000059">
    <property type="protein sequence ID" value="CAF0823018.1"/>
    <property type="molecule type" value="Genomic_DNA"/>
</dbReference>
<evidence type="ECO:0000256" key="9">
    <source>
        <dbReference type="SAM" id="MobiDB-lite"/>
    </source>
</evidence>
<keyword evidence="3 8" id="KW-0812">Transmembrane</keyword>
<evidence type="ECO:0000256" key="10">
    <source>
        <dbReference type="SAM" id="Phobius"/>
    </source>
</evidence>
<feature type="compositionally biased region" description="Basic residues" evidence="9">
    <location>
        <begin position="613"/>
        <end position="622"/>
    </location>
</feature>
<dbReference type="PRINTS" id="PR01333">
    <property type="entry name" value="2POREKCHANEL"/>
</dbReference>
<feature type="transmembrane region" description="Helical" evidence="10">
    <location>
        <begin position="158"/>
        <end position="176"/>
    </location>
</feature>
<keyword evidence="2 8" id="KW-0813">Transport</keyword>
<sequence length="706" mass="80985">MHSSVPLLEFDKQGDIHLIQSKCNKSPLQCQCVYARYILHQISLIVIVLIYLIVGGLFFAFIESKYYLKKDDERKEIISETYEHIRSLALHLLNEQLNENFENAYQQWRWNNEKLSNYIYLNNERANILDNQTEFELENLSLRLAMRQVAEEKFVYKWTYSTAILYAATLVTTIGYGNISPKTTLGKISTVIYALIGILLVVSWLKLVGDSLALLVTQYYQYFNRCFRRHFKRKKIPLQEKIYLDEKVPFWVPITLLILYLLAGSILFATWEGWSYIDSAYFSFITFTTIGFGDLVPGETTITHRNGRSLICAIYLLFGVMLTALSFKLIQEDIDRIKSCLFQRLVISKSDAGPPPIPGKSITAKQLAAAFTFVHDPKVQSAALKISSAFHHEHGCENAVRLFHTNLALRKMHSDLESSFSACFRLKDYNLQISRPVAQVLVAAEAIEESQLTLLATHDWNKSMYVNRLESYASGFRRAITRFADSVRPSRRSRSENYIERNSSCSTPNTTKHNLINVGRPFKDNLPLYGDIKEQPPQEEYDENSKLAEKVKRGVHYDLPPTIVKKSSVHNRSRSTADAIPSSTINHFRKNNSKSRTTDNILPNSPYQNQRTRNIHSAKTNKKKQDLVLPKQKPILQLKDKNNSTSTEQKAADISGLSIDICKKILADFKQIQSARRRSIDKSKHQMGISILPNSHRRRSQSSIVH</sequence>
<evidence type="ECO:0000256" key="1">
    <source>
        <dbReference type="ARBA" id="ARBA00004141"/>
    </source>
</evidence>
<dbReference type="InterPro" id="IPR013099">
    <property type="entry name" value="K_chnl_dom"/>
</dbReference>
<evidence type="ECO:0000256" key="4">
    <source>
        <dbReference type="ARBA" id="ARBA00022989"/>
    </source>
</evidence>
<keyword evidence="7 8" id="KW-0407">Ion channel</keyword>
<dbReference type="PANTHER" id="PTHR11003">
    <property type="entry name" value="POTASSIUM CHANNEL, SUBFAMILY K"/>
    <property type="match status" value="1"/>
</dbReference>
<dbReference type="Proteomes" id="UP000663854">
    <property type="component" value="Unassembled WGS sequence"/>
</dbReference>
<feature type="domain" description="Potassium channel" evidence="11">
    <location>
        <begin position="256"/>
        <end position="331"/>
    </location>
</feature>
<reference evidence="13" key="1">
    <citation type="submission" date="2021-02" db="EMBL/GenBank/DDBJ databases">
        <authorList>
            <person name="Nowell W R."/>
        </authorList>
    </citation>
    <scope>NUCLEOTIDE SEQUENCE</scope>
</reference>
<name>A0A814STL8_9BILA</name>
<feature type="transmembrane region" description="Helical" evidence="10">
    <location>
        <begin position="280"/>
        <end position="298"/>
    </location>
</feature>
<evidence type="ECO:0000256" key="8">
    <source>
        <dbReference type="RuleBase" id="RU003857"/>
    </source>
</evidence>
<feature type="transmembrane region" description="Helical" evidence="10">
    <location>
        <begin position="188"/>
        <end position="205"/>
    </location>
</feature>
<evidence type="ECO:0000256" key="7">
    <source>
        <dbReference type="ARBA" id="ARBA00023303"/>
    </source>
</evidence>
<dbReference type="GO" id="GO:0005886">
    <property type="term" value="C:plasma membrane"/>
    <property type="evidence" value="ECO:0007669"/>
    <property type="project" value="TreeGrafter"/>
</dbReference>
<dbReference type="PANTHER" id="PTHR11003:SF334">
    <property type="entry name" value="FI03418P"/>
    <property type="match status" value="1"/>
</dbReference>
<dbReference type="Pfam" id="PF07885">
    <property type="entry name" value="Ion_trans_2"/>
    <property type="match status" value="2"/>
</dbReference>
<comment type="caution">
    <text evidence="13">The sequence shown here is derived from an EMBL/GenBank/DDBJ whole genome shotgun (WGS) entry which is preliminary data.</text>
</comment>
<evidence type="ECO:0000256" key="6">
    <source>
        <dbReference type="ARBA" id="ARBA00023136"/>
    </source>
</evidence>
<dbReference type="Proteomes" id="UP000663870">
    <property type="component" value="Unassembled WGS sequence"/>
</dbReference>
<feature type="transmembrane region" description="Helical" evidence="10">
    <location>
        <begin position="42"/>
        <end position="62"/>
    </location>
</feature>